<dbReference type="EMBL" id="FQWS01000001">
    <property type="protein sequence ID" value="SHG66118.1"/>
    <property type="molecule type" value="Genomic_DNA"/>
</dbReference>
<dbReference type="Proteomes" id="UP000184522">
    <property type="component" value="Unassembled WGS sequence"/>
</dbReference>
<protein>
    <recommendedName>
        <fullName evidence="3">Glycosyl hydrolase family 16</fullName>
    </recommendedName>
</protein>
<dbReference type="Gene3D" id="2.60.120.430">
    <property type="entry name" value="Galactose-binding lectin"/>
    <property type="match status" value="1"/>
</dbReference>
<dbReference type="SUPFAM" id="SSF49373">
    <property type="entry name" value="Invasin/intimin cell-adhesion fragments"/>
    <property type="match status" value="1"/>
</dbReference>
<reference evidence="2" key="1">
    <citation type="submission" date="2016-11" db="EMBL/GenBank/DDBJ databases">
        <authorList>
            <person name="Varghese N."/>
            <person name="Submissions S."/>
        </authorList>
    </citation>
    <scope>NUCLEOTIDE SEQUENCE [LARGE SCALE GENOMIC DNA]</scope>
    <source>
        <strain evidence="2">DSM 25330</strain>
    </source>
</reference>
<name>A0A1M5LM40_9FLAO</name>
<dbReference type="InterPro" id="IPR008979">
    <property type="entry name" value="Galactose-bd-like_sf"/>
</dbReference>
<dbReference type="AlphaFoldDB" id="A0A1M5LM40"/>
<dbReference type="InterPro" id="IPR008964">
    <property type="entry name" value="Invasin/intimin_cell_adhesion"/>
</dbReference>
<organism evidence="1 2">
    <name type="scientific">Winogradskyella jejuensis</name>
    <dbReference type="NCBI Taxonomy" id="1089305"/>
    <lineage>
        <taxon>Bacteria</taxon>
        <taxon>Pseudomonadati</taxon>
        <taxon>Bacteroidota</taxon>
        <taxon>Flavobacteriia</taxon>
        <taxon>Flavobacteriales</taxon>
        <taxon>Flavobacteriaceae</taxon>
        <taxon>Winogradskyella</taxon>
    </lineage>
</organism>
<evidence type="ECO:0000313" key="2">
    <source>
        <dbReference type="Proteomes" id="UP000184522"/>
    </source>
</evidence>
<dbReference type="STRING" id="1089305.SAMN05444148_0661"/>
<dbReference type="RefSeq" id="WP_073085055.1">
    <property type="nucleotide sequence ID" value="NZ_FQWS01000001.1"/>
</dbReference>
<keyword evidence="2" id="KW-1185">Reference proteome</keyword>
<proteinExistence type="predicted"/>
<accession>A0A1M5LM40</accession>
<evidence type="ECO:0008006" key="3">
    <source>
        <dbReference type="Google" id="ProtNLM"/>
    </source>
</evidence>
<dbReference type="Gene3D" id="2.60.40.1080">
    <property type="match status" value="1"/>
</dbReference>
<evidence type="ECO:0000313" key="1">
    <source>
        <dbReference type="EMBL" id="SHG66118.1"/>
    </source>
</evidence>
<sequence length="480" mass="51168">MKKVNNIYKALTVICSASLILGCERGLSEEVEFASFPNNGDIFTDAPVGLTDEFFISFDPAAGANTEGFGTDDNVAFEGRSSIRIDVPSPNDPNGNFIGGIFLDRGDGRDLSGFDALTFWAKGSTTAAVGLVGFGNDFEENKFSVGQSNIQLSTDWRKYTIPIPDPSKLIQERGLFAFSAGGLDVVDTVPNGNEIGFTFWIDELRFEKLGTVAQPRPRIFGGANLTEQAFTGSTILVSGLSQTFNLEDGSNSTVGLAPSYFDFESSNLDVAIVNELGEITIIGEGTATITAQLAGVLAEGSLEISTSGGLDPAPTPMQPQANVLSVFSDAYTNVVTPNFTPGFGGSTTEASVSSNGGDEFVTYANNNFTGILFDDNPIDASAMQFMHVDIYVQEASTSSIEFQIRDIGANQTINTNVNNGFPELDDVDFRFTATGLTPGQWTSFEIPLSGDLATQKNNLGAIILVGGPDFILDNIYFYSN</sequence>
<dbReference type="SUPFAM" id="SSF49785">
    <property type="entry name" value="Galactose-binding domain-like"/>
    <property type="match status" value="1"/>
</dbReference>
<dbReference type="PROSITE" id="PS51257">
    <property type="entry name" value="PROKAR_LIPOPROTEIN"/>
    <property type="match status" value="1"/>
</dbReference>
<gene>
    <name evidence="1" type="ORF">SAMN05444148_0661</name>
</gene>
<dbReference type="OrthoDB" id="5381604at2"/>